<sequence length="194" mass="21719">MSIVLGLATVGLVLGLDRGRLAKRATVRFTLAIAWVDVIKAASIIMYSLWNTGGWSCQLVGFLLVWGTLSYMFLNGMLALNLYLVFVRDRVFSGKWLEYYFCAAIGAATTFSVALIALDTLGWDATIDVCEFKELKTVKTFAATWLLFIGWIVLVCIFNGVVIFLALHKLWAMRCTELPACQAYFHLRSLVLRV</sequence>
<accession>A0ACC2S6I7</accession>
<keyword evidence="2" id="KW-1185">Reference proteome</keyword>
<dbReference type="EMBL" id="QTSX02005767">
    <property type="protein sequence ID" value="KAJ9057786.1"/>
    <property type="molecule type" value="Genomic_DNA"/>
</dbReference>
<proteinExistence type="predicted"/>
<reference evidence="1" key="1">
    <citation type="submission" date="2022-04" db="EMBL/GenBank/DDBJ databases">
        <title>Genome of the entomopathogenic fungus Entomophthora muscae.</title>
        <authorList>
            <person name="Elya C."/>
            <person name="Lovett B.R."/>
            <person name="Lee E."/>
            <person name="Macias A.M."/>
            <person name="Hajek A.E."/>
            <person name="De Bivort B.L."/>
            <person name="Kasson M.T."/>
            <person name="De Fine Licht H.H."/>
            <person name="Stajich J.E."/>
        </authorList>
    </citation>
    <scope>NUCLEOTIDE SEQUENCE</scope>
    <source>
        <strain evidence="1">Berkeley</strain>
    </source>
</reference>
<comment type="caution">
    <text evidence="1">The sequence shown here is derived from an EMBL/GenBank/DDBJ whole genome shotgun (WGS) entry which is preliminary data.</text>
</comment>
<protein>
    <submittedName>
        <fullName evidence="1">Uncharacterized protein</fullName>
    </submittedName>
</protein>
<dbReference type="Proteomes" id="UP001165960">
    <property type="component" value="Unassembled WGS sequence"/>
</dbReference>
<organism evidence="1 2">
    <name type="scientific">Entomophthora muscae</name>
    <dbReference type="NCBI Taxonomy" id="34485"/>
    <lineage>
        <taxon>Eukaryota</taxon>
        <taxon>Fungi</taxon>
        <taxon>Fungi incertae sedis</taxon>
        <taxon>Zoopagomycota</taxon>
        <taxon>Entomophthoromycotina</taxon>
        <taxon>Entomophthoromycetes</taxon>
        <taxon>Entomophthorales</taxon>
        <taxon>Entomophthoraceae</taxon>
        <taxon>Entomophthora</taxon>
    </lineage>
</organism>
<gene>
    <name evidence="1" type="ORF">DSO57_1019435</name>
</gene>
<evidence type="ECO:0000313" key="1">
    <source>
        <dbReference type="EMBL" id="KAJ9057786.1"/>
    </source>
</evidence>
<name>A0ACC2S6I7_9FUNG</name>
<evidence type="ECO:0000313" key="2">
    <source>
        <dbReference type="Proteomes" id="UP001165960"/>
    </source>
</evidence>